<dbReference type="OrthoDB" id="1629734at2"/>
<dbReference type="AlphaFoldDB" id="A0A1G9U7N7"/>
<dbReference type="RefSeq" id="WP_092073203.1">
    <property type="nucleotide sequence ID" value="NZ_FNHB01000005.1"/>
</dbReference>
<proteinExistence type="predicted"/>
<keyword evidence="2" id="KW-1185">Reference proteome</keyword>
<name>A0A1G9U7N7_9FIRM</name>
<dbReference type="EMBL" id="FNHB01000005">
    <property type="protein sequence ID" value="SDM55575.1"/>
    <property type="molecule type" value="Genomic_DNA"/>
</dbReference>
<evidence type="ECO:0000313" key="2">
    <source>
        <dbReference type="Proteomes" id="UP000214880"/>
    </source>
</evidence>
<sequence length="66" mass="7814">MEQRMKQLFNRLAFLGYRSFDIKKIVQEAIGKESVSEINRSQSIKVIRHLEFYEQLGANFVEAYSK</sequence>
<accession>A0A1G9U7N7</accession>
<gene>
    <name evidence="1" type="ORF">SAMN04488502_105208</name>
</gene>
<organism evidence="1 2">
    <name type="scientific">Dendrosporobacter quercicolus</name>
    <dbReference type="NCBI Taxonomy" id="146817"/>
    <lineage>
        <taxon>Bacteria</taxon>
        <taxon>Bacillati</taxon>
        <taxon>Bacillota</taxon>
        <taxon>Negativicutes</taxon>
        <taxon>Selenomonadales</taxon>
        <taxon>Sporomusaceae</taxon>
        <taxon>Dendrosporobacter</taxon>
    </lineage>
</organism>
<reference evidence="1 2" key="1">
    <citation type="submission" date="2016-10" db="EMBL/GenBank/DDBJ databases">
        <authorList>
            <person name="de Groot N.N."/>
        </authorList>
    </citation>
    <scope>NUCLEOTIDE SEQUENCE [LARGE SCALE GENOMIC DNA]</scope>
    <source>
        <strain evidence="1 2">DSM 1736</strain>
    </source>
</reference>
<protein>
    <submittedName>
        <fullName evidence="1">Uncharacterized protein</fullName>
    </submittedName>
</protein>
<dbReference type="Proteomes" id="UP000214880">
    <property type="component" value="Unassembled WGS sequence"/>
</dbReference>
<evidence type="ECO:0000313" key="1">
    <source>
        <dbReference type="EMBL" id="SDM55575.1"/>
    </source>
</evidence>